<comment type="caution">
    <text evidence="1">The sequence shown here is derived from an EMBL/GenBank/DDBJ whole genome shotgun (WGS) entry which is preliminary data.</text>
</comment>
<reference evidence="1 2" key="1">
    <citation type="journal article" date="2023" name="ACS Omega">
        <title>Identification of the Neoaspergillic Acid Biosynthesis Gene Cluster by Establishing an In Vitro CRISPR-Ribonucleoprotein Genetic System in Aspergillus melleus.</title>
        <authorList>
            <person name="Yuan B."/>
            <person name="Grau M.F."/>
            <person name="Murata R.M."/>
            <person name="Torok T."/>
            <person name="Venkateswaran K."/>
            <person name="Stajich J.E."/>
            <person name="Wang C.C.C."/>
        </authorList>
    </citation>
    <scope>NUCLEOTIDE SEQUENCE [LARGE SCALE GENOMIC DNA]</scope>
    <source>
        <strain evidence="1 2">IMV 1140</strain>
    </source>
</reference>
<name>A0ACC3B781_9EURO</name>
<organism evidence="1 2">
    <name type="scientific">Aspergillus melleus</name>
    <dbReference type="NCBI Taxonomy" id="138277"/>
    <lineage>
        <taxon>Eukaryota</taxon>
        <taxon>Fungi</taxon>
        <taxon>Dikarya</taxon>
        <taxon>Ascomycota</taxon>
        <taxon>Pezizomycotina</taxon>
        <taxon>Eurotiomycetes</taxon>
        <taxon>Eurotiomycetidae</taxon>
        <taxon>Eurotiales</taxon>
        <taxon>Aspergillaceae</taxon>
        <taxon>Aspergillus</taxon>
        <taxon>Aspergillus subgen. Circumdati</taxon>
    </lineage>
</organism>
<protein>
    <submittedName>
        <fullName evidence="1">Uncharacterized protein</fullName>
    </submittedName>
</protein>
<dbReference type="Proteomes" id="UP001177260">
    <property type="component" value="Unassembled WGS sequence"/>
</dbReference>
<evidence type="ECO:0000313" key="1">
    <source>
        <dbReference type="EMBL" id="KAK1146255.1"/>
    </source>
</evidence>
<sequence length="156" mass="17703">MSSSHQIEHIEVEEPPVHYVLVDTEDDAYLMGEGGYPTDLEHSRLDMMHCMFKLTMSGQLFLAPVEVEQPLRVLDIGTGAGIWAVEVGDQYPNIKMVLGSDLSPIQPDLVPPPNVVFEVDDVEAEWPPRRPFDLIHARYMCGSIQDWPKLFHQAYQ</sequence>
<proteinExistence type="predicted"/>
<evidence type="ECO:0000313" key="2">
    <source>
        <dbReference type="Proteomes" id="UP001177260"/>
    </source>
</evidence>
<accession>A0ACC3B781</accession>
<dbReference type="EMBL" id="JAOPJF010000019">
    <property type="protein sequence ID" value="KAK1146255.1"/>
    <property type="molecule type" value="Genomic_DNA"/>
</dbReference>
<gene>
    <name evidence="1" type="ORF">N8T08_003345</name>
</gene>
<keyword evidence="2" id="KW-1185">Reference proteome</keyword>